<dbReference type="PANTHER" id="PTHR24106">
    <property type="entry name" value="NACHT, LRR AND CARD DOMAINS-CONTAINING"/>
    <property type="match status" value="1"/>
</dbReference>
<evidence type="ECO:0008006" key="5">
    <source>
        <dbReference type="Google" id="ProtNLM"/>
    </source>
</evidence>
<evidence type="ECO:0000256" key="1">
    <source>
        <dbReference type="ARBA" id="ARBA00022614"/>
    </source>
</evidence>
<dbReference type="STRING" id="62062.ENSHHUP00000025833"/>
<keyword evidence="2" id="KW-0677">Repeat</keyword>
<dbReference type="InterPro" id="IPR051261">
    <property type="entry name" value="NLR"/>
</dbReference>
<dbReference type="SMART" id="SM00368">
    <property type="entry name" value="LRR_RI"/>
    <property type="match status" value="4"/>
</dbReference>
<evidence type="ECO:0000313" key="3">
    <source>
        <dbReference type="Ensembl" id="ENSHHUP00000025833.1"/>
    </source>
</evidence>
<dbReference type="PROSITE" id="PS51450">
    <property type="entry name" value="LRR"/>
    <property type="match status" value="1"/>
</dbReference>
<reference evidence="4" key="1">
    <citation type="submission" date="2018-06" db="EMBL/GenBank/DDBJ databases">
        <title>Genome assembly of Danube salmon.</title>
        <authorList>
            <person name="Macqueen D.J."/>
            <person name="Gundappa M.K."/>
        </authorList>
    </citation>
    <scope>NUCLEOTIDE SEQUENCE [LARGE SCALE GENOMIC DNA]</scope>
</reference>
<dbReference type="SUPFAM" id="SSF52047">
    <property type="entry name" value="RNI-like"/>
    <property type="match status" value="1"/>
</dbReference>
<accession>A0A4W5LIZ1</accession>
<reference evidence="3" key="2">
    <citation type="submission" date="2025-08" db="UniProtKB">
        <authorList>
            <consortium name="Ensembl"/>
        </authorList>
    </citation>
    <scope>IDENTIFICATION</scope>
</reference>
<reference evidence="3" key="3">
    <citation type="submission" date="2025-09" db="UniProtKB">
        <authorList>
            <consortium name="Ensembl"/>
        </authorList>
    </citation>
    <scope>IDENTIFICATION</scope>
</reference>
<dbReference type="GeneTree" id="ENSGT01070000253760"/>
<dbReference type="InterPro" id="IPR032675">
    <property type="entry name" value="LRR_dom_sf"/>
</dbReference>
<dbReference type="Pfam" id="PF13516">
    <property type="entry name" value="LRR_6"/>
    <property type="match status" value="2"/>
</dbReference>
<dbReference type="InterPro" id="IPR001611">
    <property type="entry name" value="Leu-rich_rpt"/>
</dbReference>
<dbReference type="AlphaFoldDB" id="A0A4W5LIZ1"/>
<evidence type="ECO:0000256" key="2">
    <source>
        <dbReference type="ARBA" id="ARBA00022737"/>
    </source>
</evidence>
<dbReference type="Gene3D" id="3.80.10.10">
    <property type="entry name" value="Ribonuclease Inhibitor"/>
    <property type="match status" value="1"/>
</dbReference>
<name>A0A4W5LIZ1_9TELE</name>
<dbReference type="Ensembl" id="ENSHHUT00000026854.1">
    <property type="protein sequence ID" value="ENSHHUP00000025833.1"/>
    <property type="gene ID" value="ENSHHUG00000016314.1"/>
</dbReference>
<organism evidence="3 4">
    <name type="scientific">Hucho hucho</name>
    <name type="common">huchen</name>
    <dbReference type="NCBI Taxonomy" id="62062"/>
    <lineage>
        <taxon>Eukaryota</taxon>
        <taxon>Metazoa</taxon>
        <taxon>Chordata</taxon>
        <taxon>Craniata</taxon>
        <taxon>Vertebrata</taxon>
        <taxon>Euteleostomi</taxon>
        <taxon>Actinopterygii</taxon>
        <taxon>Neopterygii</taxon>
        <taxon>Teleostei</taxon>
        <taxon>Protacanthopterygii</taxon>
        <taxon>Salmoniformes</taxon>
        <taxon>Salmonidae</taxon>
        <taxon>Salmoninae</taxon>
        <taxon>Hucho</taxon>
    </lineage>
</organism>
<sequence>MVILTVPSTIFYFRLNRCYITERCCEALASALSSNSSHLRELDLSHNNLQDSGVKLLSAGLENPHCQLKTLRLTCCNITEEGCTFLASALNSNPMQLRELDLSFNYPGDSGVDLFSALLEDPRCKLEKLKMDIAEESSLNLGLGNITVSSHWSRTQHTDCSCCLKGTER</sequence>
<keyword evidence="1" id="KW-0433">Leucine-rich repeat</keyword>
<keyword evidence="4" id="KW-1185">Reference proteome</keyword>
<proteinExistence type="predicted"/>
<dbReference type="Proteomes" id="UP000314982">
    <property type="component" value="Unassembled WGS sequence"/>
</dbReference>
<protein>
    <recommendedName>
        <fullName evidence="5">SPRY-associated domain-containing protein</fullName>
    </recommendedName>
</protein>
<evidence type="ECO:0000313" key="4">
    <source>
        <dbReference type="Proteomes" id="UP000314982"/>
    </source>
</evidence>